<keyword evidence="4" id="KW-1185">Reference proteome</keyword>
<comment type="caution">
    <text evidence="3">The sequence shown here is derived from an EMBL/GenBank/DDBJ whole genome shotgun (WGS) entry which is preliminary data.</text>
</comment>
<evidence type="ECO:0000256" key="1">
    <source>
        <dbReference type="SAM" id="MobiDB-lite"/>
    </source>
</evidence>
<evidence type="ECO:0000313" key="4">
    <source>
        <dbReference type="Proteomes" id="UP000627292"/>
    </source>
</evidence>
<sequence>MKKIVILFSALLVIGGSAAAQKAKYVVLISVDGFRPDFYKDKTWPTANMQLMMEKGVWAQGVRGIFPTVTYPSHTTLVTGAMAAKHGILYNTAFEATGQRGEWNTEASLVKTETLWEAVKKAGMTSASVSWPVTVGATSIDYNIPETFSKTNPADRRGASREQSTPKGLFDEVELNATGKLQMNDYNLSSLAMDENVSRMAAYIIRTYKPNFITLHLPCTDGAQHSQGRTGDAVTRAVASADHAIGNILDALEKAGIKDSAAVIVTGDHGFVDTHTSIAPNVWLAGLGLTPAKADAENWKAVFFTTGGSTFLRLKDKKDEKTLAQIKKMLDELPQQYKKLFRVVDRKEMDKMGADYDASLALTAVQGFSFSNDTSGDILKPTKGGTHGYFPDFYEIQTGFIGYGAGFKKGGVVPVIGLEDIAPTIAQLLGIQLPNADGVAYPGLLEKK</sequence>
<protein>
    <submittedName>
        <fullName evidence="3">Alkaline phosphatase family protein</fullName>
    </submittedName>
</protein>
<feature type="signal peptide" evidence="2">
    <location>
        <begin position="1"/>
        <end position="19"/>
    </location>
</feature>
<reference evidence="3" key="2">
    <citation type="submission" date="2020-09" db="EMBL/GenBank/DDBJ databases">
        <authorList>
            <person name="Sun Q."/>
            <person name="Zhou Y."/>
        </authorList>
    </citation>
    <scope>NUCLEOTIDE SEQUENCE</scope>
    <source>
        <strain evidence="3">CGMCC 1.15290</strain>
    </source>
</reference>
<feature type="chain" id="PRO_5037632728" evidence="2">
    <location>
        <begin position="20"/>
        <end position="448"/>
    </location>
</feature>
<gene>
    <name evidence="3" type="ORF">GCM10011379_27490</name>
</gene>
<organism evidence="3 4">
    <name type="scientific">Filimonas zeae</name>
    <dbReference type="NCBI Taxonomy" id="1737353"/>
    <lineage>
        <taxon>Bacteria</taxon>
        <taxon>Pseudomonadati</taxon>
        <taxon>Bacteroidota</taxon>
        <taxon>Chitinophagia</taxon>
        <taxon>Chitinophagales</taxon>
        <taxon>Chitinophagaceae</taxon>
        <taxon>Filimonas</taxon>
    </lineage>
</organism>
<dbReference type="PANTHER" id="PTHR10151:SF120">
    <property type="entry name" value="BIS(5'-ADENOSYL)-TRIPHOSPHATASE"/>
    <property type="match status" value="1"/>
</dbReference>
<reference evidence="3" key="1">
    <citation type="journal article" date="2014" name="Int. J. Syst. Evol. Microbiol.">
        <title>Complete genome sequence of Corynebacterium casei LMG S-19264T (=DSM 44701T), isolated from a smear-ripened cheese.</title>
        <authorList>
            <consortium name="US DOE Joint Genome Institute (JGI-PGF)"/>
            <person name="Walter F."/>
            <person name="Albersmeier A."/>
            <person name="Kalinowski J."/>
            <person name="Ruckert C."/>
        </authorList>
    </citation>
    <scope>NUCLEOTIDE SEQUENCE</scope>
    <source>
        <strain evidence="3">CGMCC 1.15290</strain>
    </source>
</reference>
<dbReference type="Gene3D" id="3.40.720.10">
    <property type="entry name" value="Alkaline Phosphatase, subunit A"/>
    <property type="match status" value="1"/>
</dbReference>
<dbReference type="GO" id="GO:0016787">
    <property type="term" value="F:hydrolase activity"/>
    <property type="evidence" value="ECO:0007669"/>
    <property type="project" value="UniProtKB-ARBA"/>
</dbReference>
<keyword evidence="2" id="KW-0732">Signal</keyword>
<dbReference type="RefSeq" id="WP_188953157.1">
    <property type="nucleotide sequence ID" value="NZ_BMIB01000003.1"/>
</dbReference>
<accession>A0A917MWN4</accession>
<dbReference type="SUPFAM" id="SSF53649">
    <property type="entry name" value="Alkaline phosphatase-like"/>
    <property type="match status" value="1"/>
</dbReference>
<dbReference type="Pfam" id="PF01663">
    <property type="entry name" value="Phosphodiest"/>
    <property type="match status" value="1"/>
</dbReference>
<dbReference type="InterPro" id="IPR017850">
    <property type="entry name" value="Alkaline_phosphatase_core_sf"/>
</dbReference>
<dbReference type="CDD" id="cd16018">
    <property type="entry name" value="Enpp"/>
    <property type="match status" value="1"/>
</dbReference>
<dbReference type="EMBL" id="BMIB01000003">
    <property type="protein sequence ID" value="GGH69814.1"/>
    <property type="molecule type" value="Genomic_DNA"/>
</dbReference>
<evidence type="ECO:0000313" key="3">
    <source>
        <dbReference type="EMBL" id="GGH69814.1"/>
    </source>
</evidence>
<dbReference type="InterPro" id="IPR002591">
    <property type="entry name" value="Phosphodiest/P_Trfase"/>
</dbReference>
<dbReference type="AlphaFoldDB" id="A0A917MWN4"/>
<feature type="region of interest" description="Disordered" evidence="1">
    <location>
        <begin position="148"/>
        <end position="169"/>
    </location>
</feature>
<proteinExistence type="predicted"/>
<evidence type="ECO:0000256" key="2">
    <source>
        <dbReference type="SAM" id="SignalP"/>
    </source>
</evidence>
<dbReference type="Proteomes" id="UP000627292">
    <property type="component" value="Unassembled WGS sequence"/>
</dbReference>
<name>A0A917MWN4_9BACT</name>
<dbReference type="PANTHER" id="PTHR10151">
    <property type="entry name" value="ECTONUCLEOTIDE PYROPHOSPHATASE/PHOSPHODIESTERASE"/>
    <property type="match status" value="1"/>
</dbReference>